<dbReference type="Gene3D" id="3.30.1490.70">
    <property type="match status" value="1"/>
</dbReference>
<evidence type="ECO:0000313" key="7">
    <source>
        <dbReference type="Proteomes" id="UP000465302"/>
    </source>
</evidence>
<reference evidence="6 7" key="1">
    <citation type="journal article" date="2019" name="Emerg. Microbes Infect.">
        <title>Comprehensive subspecies identification of 175 nontuberculous mycobacteria species based on 7547 genomic profiles.</title>
        <authorList>
            <person name="Matsumoto Y."/>
            <person name="Kinjo T."/>
            <person name="Motooka D."/>
            <person name="Nabeya D."/>
            <person name="Jung N."/>
            <person name="Uechi K."/>
            <person name="Horii T."/>
            <person name="Iida T."/>
            <person name="Fujita J."/>
            <person name="Nakamura S."/>
        </authorList>
    </citation>
    <scope>NUCLEOTIDE SEQUENCE [LARGE SCALE GENOMIC DNA]</scope>
    <source>
        <strain evidence="6 7">JCM 6377</strain>
    </source>
</reference>
<dbReference type="InterPro" id="IPR014146">
    <property type="entry name" value="LigD_ligase_dom"/>
</dbReference>
<evidence type="ECO:0000256" key="2">
    <source>
        <dbReference type="ARBA" id="ARBA00012727"/>
    </source>
</evidence>
<gene>
    <name evidence="6" type="primary">lig_1</name>
    <name evidence="6" type="ORF">MAGR_04700</name>
</gene>
<dbReference type="InterPro" id="IPR016059">
    <property type="entry name" value="DNA_ligase_ATP-dep_CS"/>
</dbReference>
<dbReference type="SUPFAM" id="SSF56091">
    <property type="entry name" value="DNA ligase/mRNA capping enzyme, catalytic domain"/>
    <property type="match status" value="1"/>
</dbReference>
<keyword evidence="3 6" id="KW-0436">Ligase</keyword>
<dbReference type="AlphaFoldDB" id="A0A7I9VV50"/>
<evidence type="ECO:0000313" key="6">
    <source>
        <dbReference type="EMBL" id="GFG49029.1"/>
    </source>
</evidence>
<dbReference type="InterPro" id="IPR012310">
    <property type="entry name" value="DNA_ligase_ATP-dep_cent"/>
</dbReference>
<accession>A0A7I9VV50</accession>
<dbReference type="PROSITE" id="PS50160">
    <property type="entry name" value="DNA_LIGASE_A3"/>
    <property type="match status" value="1"/>
</dbReference>
<dbReference type="Proteomes" id="UP000465302">
    <property type="component" value="Unassembled WGS sequence"/>
</dbReference>
<dbReference type="GO" id="GO:0006281">
    <property type="term" value="P:DNA repair"/>
    <property type="evidence" value="ECO:0007669"/>
    <property type="project" value="InterPro"/>
</dbReference>
<comment type="caution">
    <text evidence="6">The sequence shown here is derived from an EMBL/GenBank/DDBJ whole genome shotgun (WGS) entry which is preliminary data.</text>
</comment>
<dbReference type="PROSITE" id="PS00333">
    <property type="entry name" value="DNA_LIGASE_A2"/>
    <property type="match status" value="1"/>
</dbReference>
<dbReference type="PROSITE" id="PS00697">
    <property type="entry name" value="DNA_LIGASE_A1"/>
    <property type="match status" value="1"/>
</dbReference>
<dbReference type="InterPro" id="IPR012340">
    <property type="entry name" value="NA-bd_OB-fold"/>
</dbReference>
<dbReference type="CDD" id="cd07906">
    <property type="entry name" value="Adenylation_DNA_ligase_LigD_LigC"/>
    <property type="match status" value="1"/>
</dbReference>
<proteinExistence type="inferred from homology"/>
<dbReference type="Gene3D" id="3.30.470.30">
    <property type="entry name" value="DNA ligase/mRNA capping enzyme"/>
    <property type="match status" value="1"/>
</dbReference>
<sequence>MPPDMALRRYGLPEPEARLLRRESVPTWCTPTLATLTEKRFSDPAWIFERKLDGVRCLAFRDGRRVRLLSRNQLTLNGTYPEVVDALAAQACDKFVVDGEIVAFEGRRTSFARLQGRSGLTDPDEARATGIPVFYYVFDLLHLDGYSTRDLPLLSRKRLLRKAFTFDDPLRFTTHRVKDGEAAYEEACRRGDEGVIAKRADAPYEGRRSANWLKFKCSKDQEFVVVGYTAPKGSRIGLGALLLGYHDGEVLRYAGKVGTGFDTATLRSLHERLAPTEQDDPPVVGAVKQAGAHWVRPTLVVQVAFSEKWVELHLMQHCAPWNIRRLRRSRHGSAVSVRG</sequence>
<comment type="similarity">
    <text evidence="1">Belongs to the ATP-dependent DNA ligase family.</text>
</comment>
<evidence type="ECO:0000256" key="1">
    <source>
        <dbReference type="ARBA" id="ARBA00007572"/>
    </source>
</evidence>
<evidence type="ECO:0000256" key="3">
    <source>
        <dbReference type="ARBA" id="ARBA00022598"/>
    </source>
</evidence>
<dbReference type="InterPro" id="IPR012309">
    <property type="entry name" value="DNA_ligase_ATP-dep_C"/>
</dbReference>
<dbReference type="GO" id="GO:0003910">
    <property type="term" value="F:DNA ligase (ATP) activity"/>
    <property type="evidence" value="ECO:0007669"/>
    <property type="project" value="UniProtKB-EC"/>
</dbReference>
<dbReference type="SUPFAM" id="SSF50249">
    <property type="entry name" value="Nucleic acid-binding proteins"/>
    <property type="match status" value="1"/>
</dbReference>
<name>A0A7I9VV50_MYCAG</name>
<dbReference type="GO" id="GO:0006310">
    <property type="term" value="P:DNA recombination"/>
    <property type="evidence" value="ECO:0007669"/>
    <property type="project" value="InterPro"/>
</dbReference>
<dbReference type="PANTHER" id="PTHR45674">
    <property type="entry name" value="DNA LIGASE 1/3 FAMILY MEMBER"/>
    <property type="match status" value="1"/>
</dbReference>
<evidence type="ECO:0000259" key="5">
    <source>
        <dbReference type="PROSITE" id="PS50160"/>
    </source>
</evidence>
<organism evidence="6 7">
    <name type="scientific">Mycolicibacterium agri</name>
    <name type="common">Mycobacterium agri</name>
    <dbReference type="NCBI Taxonomy" id="36811"/>
    <lineage>
        <taxon>Bacteria</taxon>
        <taxon>Bacillati</taxon>
        <taxon>Actinomycetota</taxon>
        <taxon>Actinomycetes</taxon>
        <taxon>Mycobacteriales</taxon>
        <taxon>Mycobacteriaceae</taxon>
        <taxon>Mycolicibacterium</taxon>
    </lineage>
</organism>
<dbReference type="InterPro" id="IPR050191">
    <property type="entry name" value="ATP-dep_DNA_ligase"/>
</dbReference>
<dbReference type="GO" id="GO:0005524">
    <property type="term" value="F:ATP binding"/>
    <property type="evidence" value="ECO:0007669"/>
    <property type="project" value="InterPro"/>
</dbReference>
<protein>
    <recommendedName>
        <fullName evidence="2">DNA ligase (ATP)</fullName>
        <ecNumber evidence="2">6.5.1.1</ecNumber>
    </recommendedName>
</protein>
<dbReference type="EC" id="6.5.1.1" evidence="2"/>
<dbReference type="NCBIfam" id="TIGR02779">
    <property type="entry name" value="NHEJ_ligase_lig"/>
    <property type="match status" value="1"/>
</dbReference>
<dbReference type="PANTHER" id="PTHR45674:SF4">
    <property type="entry name" value="DNA LIGASE 1"/>
    <property type="match status" value="1"/>
</dbReference>
<dbReference type="EMBL" id="BLKS01000001">
    <property type="protein sequence ID" value="GFG49029.1"/>
    <property type="molecule type" value="Genomic_DNA"/>
</dbReference>
<comment type="catalytic activity">
    <reaction evidence="4">
        <text>ATP + (deoxyribonucleotide)n-3'-hydroxyl + 5'-phospho-(deoxyribonucleotide)m = (deoxyribonucleotide)n+m + AMP + diphosphate.</text>
        <dbReference type="EC" id="6.5.1.1"/>
    </reaction>
</comment>
<dbReference type="Pfam" id="PF04679">
    <property type="entry name" value="DNA_ligase_A_C"/>
    <property type="match status" value="1"/>
</dbReference>
<dbReference type="Gene3D" id="2.40.50.140">
    <property type="entry name" value="Nucleic acid-binding proteins"/>
    <property type="match status" value="1"/>
</dbReference>
<feature type="domain" description="ATP-dependent DNA ligase family profile" evidence="5">
    <location>
        <begin position="126"/>
        <end position="258"/>
    </location>
</feature>
<dbReference type="CDD" id="cd07971">
    <property type="entry name" value="OBF_DNA_ligase_LigD"/>
    <property type="match status" value="1"/>
</dbReference>
<evidence type="ECO:0000256" key="4">
    <source>
        <dbReference type="ARBA" id="ARBA00034003"/>
    </source>
</evidence>
<dbReference type="Pfam" id="PF01068">
    <property type="entry name" value="DNA_ligase_A_M"/>
    <property type="match status" value="1"/>
</dbReference>